<comment type="caution">
    <text evidence="1">The sequence shown here is derived from an EMBL/GenBank/DDBJ whole genome shotgun (WGS) entry which is preliminary data.</text>
</comment>
<keyword evidence="2" id="KW-1185">Reference proteome</keyword>
<dbReference type="EMBL" id="SKCS01000168">
    <property type="protein sequence ID" value="TNN14626.1"/>
    <property type="molecule type" value="Genomic_DNA"/>
</dbReference>
<dbReference type="GO" id="GO:0003697">
    <property type="term" value="F:single-stranded DNA binding"/>
    <property type="evidence" value="ECO:0007669"/>
    <property type="project" value="InterPro"/>
</dbReference>
<dbReference type="Gene3D" id="2.40.50.140">
    <property type="entry name" value="Nucleic acid-binding proteins"/>
    <property type="match status" value="1"/>
</dbReference>
<sequence>MSTGPNASKCRNLSTGLAAEWIQRLITCHLRCFRDIVIRYRLITGIIRNQVSPAAYVLFDELYANENIFRSLIMKNKTLNIRLVGRFSAFEADKNLVELLSPFQGDAIPCIFVDVKYLTENQKQCFSNQSANERMIQFIGELNISLKDGRHYQLTAFSFTFVDGINLDIYKTVTKITRKYITYLPSV</sequence>
<organism evidence="1 2">
    <name type="scientific">Schistosoma japonicum</name>
    <name type="common">Blood fluke</name>
    <dbReference type="NCBI Taxonomy" id="6182"/>
    <lineage>
        <taxon>Eukaryota</taxon>
        <taxon>Metazoa</taxon>
        <taxon>Spiralia</taxon>
        <taxon>Lophotrochozoa</taxon>
        <taxon>Platyhelminthes</taxon>
        <taxon>Trematoda</taxon>
        <taxon>Digenea</taxon>
        <taxon>Strigeidida</taxon>
        <taxon>Schistosomatoidea</taxon>
        <taxon>Schistosomatidae</taxon>
        <taxon>Schistosoma</taxon>
    </lineage>
</organism>
<dbReference type="AlphaFoldDB" id="A0A4Z2DDY8"/>
<dbReference type="OrthoDB" id="6257070at2759"/>
<accession>A0A4Z2DDY8</accession>
<evidence type="ECO:0000313" key="1">
    <source>
        <dbReference type="EMBL" id="TNN14626.1"/>
    </source>
</evidence>
<dbReference type="GO" id="GO:1990879">
    <property type="term" value="C:CST complex"/>
    <property type="evidence" value="ECO:0007669"/>
    <property type="project" value="InterPro"/>
</dbReference>
<protein>
    <submittedName>
        <fullName evidence="1">Mitochondrial import inner membrane translocase subunit tim17</fullName>
    </submittedName>
</protein>
<proteinExistence type="predicted"/>
<dbReference type="InterPro" id="IPR029146">
    <property type="entry name" value="Ten1_animal_plant"/>
</dbReference>
<dbReference type="Pfam" id="PF15490">
    <property type="entry name" value="Ten1_2"/>
    <property type="match status" value="1"/>
</dbReference>
<dbReference type="InterPro" id="IPR012340">
    <property type="entry name" value="NA-bd_OB-fold"/>
</dbReference>
<dbReference type="STRING" id="6182.A0A4Z2DDY8"/>
<dbReference type="Proteomes" id="UP000311919">
    <property type="component" value="Unassembled WGS sequence"/>
</dbReference>
<gene>
    <name evidence="1" type="ORF">EWB00_002006</name>
</gene>
<reference evidence="1 2" key="1">
    <citation type="submission" date="2019-03" db="EMBL/GenBank/DDBJ databases">
        <title>An improved genome assembly of the fluke Schistosoma japonicum.</title>
        <authorList>
            <person name="Hu W."/>
            <person name="Luo F."/>
            <person name="Yin M."/>
            <person name="Mo X."/>
            <person name="Sun C."/>
            <person name="Wu Q."/>
            <person name="Zhu B."/>
            <person name="Xiang M."/>
            <person name="Wang J."/>
            <person name="Wang Y."/>
            <person name="Zhang T."/>
            <person name="Xu B."/>
            <person name="Zheng H."/>
            <person name="Feng Z."/>
        </authorList>
    </citation>
    <scope>NUCLEOTIDE SEQUENCE [LARGE SCALE GENOMIC DNA]</scope>
    <source>
        <strain evidence="1">HuSjv2</strain>
        <tissue evidence="1">Worms</tissue>
    </source>
</reference>
<name>A0A4Z2DDY8_SCHJA</name>
<evidence type="ECO:0000313" key="2">
    <source>
        <dbReference type="Proteomes" id="UP000311919"/>
    </source>
</evidence>